<dbReference type="InterPro" id="IPR012856">
    <property type="entry name" value="DAP_B_dom"/>
</dbReference>
<dbReference type="GeneID" id="37061458"/>
<dbReference type="PANTHER" id="PTHR46825:SF9">
    <property type="entry name" value="BETA-LACTAMASE-RELATED DOMAIN-CONTAINING PROTEIN"/>
    <property type="match status" value="1"/>
</dbReference>
<dbReference type="RefSeq" id="XP_025401270.1">
    <property type="nucleotide sequence ID" value="XM_025539221.1"/>
</dbReference>
<keyword evidence="6" id="KW-1185">Reference proteome</keyword>
<dbReference type="NCBIfam" id="NF009622">
    <property type="entry name" value="PRK13128.1"/>
    <property type="match status" value="1"/>
</dbReference>
<keyword evidence="1" id="KW-0378">Hydrolase</keyword>
<dbReference type="InterPro" id="IPR001466">
    <property type="entry name" value="Beta-lactam-related"/>
</dbReference>
<protein>
    <submittedName>
        <fullName evidence="5">Beta-lactamase/transpeptidase-like protein</fullName>
    </submittedName>
</protein>
<proteinExistence type="inferred from homology"/>
<keyword evidence="1" id="KW-0031">Aminopeptidase</keyword>
<dbReference type="VEuPathDB" id="FungiDB:BO70DRAFT_287015"/>
<dbReference type="GO" id="GO:0004177">
    <property type="term" value="F:aminopeptidase activity"/>
    <property type="evidence" value="ECO:0007669"/>
    <property type="project" value="UniProtKB-KW"/>
</dbReference>
<dbReference type="AlphaFoldDB" id="A0A317WQI2"/>
<dbReference type="Pfam" id="PF07930">
    <property type="entry name" value="DAP_B"/>
    <property type="match status" value="1"/>
</dbReference>
<evidence type="ECO:0000313" key="5">
    <source>
        <dbReference type="EMBL" id="PWY87387.1"/>
    </source>
</evidence>
<dbReference type="SUPFAM" id="SSF50886">
    <property type="entry name" value="D-aminopeptidase, middle and C-terminal domains"/>
    <property type="match status" value="2"/>
</dbReference>
<sequence length="543" mass="58617">MSSKHIQDILEAVPARYRGPGGAVAVLQEGRLVAQHAWGYADLQARTLMTPATLMPVCSITKQMVCLILTDLARNPTPAMVQRGSPGSQQLADALDQILPRALPRDPGGLQLEHLCHNQSGLRDYWAMSALWGSRPDARFTVADDARQALDRTRSLHFEPGTQYAYCNLNFHILARVAETVSGQSLGDLLADRLFAPARMATAALCPDNAALPPPCVGYEGDEAGGFVPAVNRMQWSGDAGVVASLEDMVAYEQYLDRSWDDPGSLYRAIADAPSFKDGTPARYGYGLEHRRVGSVPVIGHGGALRGFRLHRFQAHSERMAVVVMLNHERDAEEVAGHILSEALRLPTPRGSTVQPAAGWTGTFFDPEARLIAQTRPGGPGRAIVSYAGADEVVGLLRASHGESSTLQASLTHGGETLVLHRLEDNRHIRAQRIPAGQAPPRDGDGHGHGYTGRYHCADVDSTFHCTGAGGMLYGSFDGYLGEGPAHLMRYVGQDIWALSCPRGLDAPAPGDWTLVFQRDKGGRVVGVEMGCWLARGVVYARQ</sequence>
<dbReference type="Proteomes" id="UP000247233">
    <property type="component" value="Unassembled WGS sequence"/>
</dbReference>
<dbReference type="PANTHER" id="PTHR46825">
    <property type="entry name" value="D-ALANYL-D-ALANINE-CARBOXYPEPTIDASE/ENDOPEPTIDASE AMPH"/>
    <property type="match status" value="1"/>
</dbReference>
<evidence type="ECO:0000259" key="4">
    <source>
        <dbReference type="Pfam" id="PF07930"/>
    </source>
</evidence>
<keyword evidence="1" id="KW-0645">Protease</keyword>
<dbReference type="InterPro" id="IPR012338">
    <property type="entry name" value="Beta-lactam/transpept-like"/>
</dbReference>
<dbReference type="Gene3D" id="2.40.128.50">
    <property type="match status" value="2"/>
</dbReference>
<feature type="domain" description="Beta-lactamase-related" evidence="3">
    <location>
        <begin position="7"/>
        <end position="337"/>
    </location>
</feature>
<feature type="domain" description="D-aminopeptidase" evidence="4">
    <location>
        <begin position="354"/>
        <end position="540"/>
    </location>
</feature>
<dbReference type="SUPFAM" id="SSF56601">
    <property type="entry name" value="beta-lactamase/transpeptidase-like"/>
    <property type="match status" value="1"/>
</dbReference>
<dbReference type="EMBL" id="MSFL01000006">
    <property type="protein sequence ID" value="PWY87387.1"/>
    <property type="molecule type" value="Genomic_DNA"/>
</dbReference>
<accession>A0A317WQI2</accession>
<dbReference type="Gene3D" id="3.40.710.10">
    <property type="entry name" value="DD-peptidase/beta-lactamase superfamily"/>
    <property type="match status" value="1"/>
</dbReference>
<dbReference type="InterPro" id="IPR050491">
    <property type="entry name" value="AmpC-like"/>
</dbReference>
<dbReference type="OrthoDB" id="5946976at2759"/>
<gene>
    <name evidence="5" type="ORF">BO70DRAFT_287015</name>
</gene>
<comment type="caution">
    <text evidence="5">The sequence shown here is derived from an EMBL/GenBank/DDBJ whole genome shotgun (WGS) entry which is preliminary data.</text>
</comment>
<evidence type="ECO:0000313" key="6">
    <source>
        <dbReference type="Proteomes" id="UP000247233"/>
    </source>
</evidence>
<dbReference type="Pfam" id="PF00144">
    <property type="entry name" value="Beta-lactamase"/>
    <property type="match status" value="1"/>
</dbReference>
<evidence type="ECO:0000259" key="3">
    <source>
        <dbReference type="Pfam" id="PF00144"/>
    </source>
</evidence>
<dbReference type="InterPro" id="IPR027279">
    <property type="entry name" value="D_amino_pept/lipop_sf"/>
</dbReference>
<evidence type="ECO:0000256" key="2">
    <source>
        <dbReference type="ARBA" id="ARBA00038215"/>
    </source>
</evidence>
<evidence type="ECO:0000256" key="1">
    <source>
        <dbReference type="ARBA" id="ARBA00022438"/>
    </source>
</evidence>
<name>A0A317WQI2_9EURO</name>
<organism evidence="5 6">
    <name type="scientific">Aspergillus heteromorphus CBS 117.55</name>
    <dbReference type="NCBI Taxonomy" id="1448321"/>
    <lineage>
        <taxon>Eukaryota</taxon>
        <taxon>Fungi</taxon>
        <taxon>Dikarya</taxon>
        <taxon>Ascomycota</taxon>
        <taxon>Pezizomycotina</taxon>
        <taxon>Eurotiomycetes</taxon>
        <taxon>Eurotiomycetidae</taxon>
        <taxon>Eurotiales</taxon>
        <taxon>Aspergillaceae</taxon>
        <taxon>Aspergillus</taxon>
        <taxon>Aspergillus subgen. Circumdati</taxon>
    </lineage>
</organism>
<reference evidence="5 6" key="1">
    <citation type="submission" date="2016-12" db="EMBL/GenBank/DDBJ databases">
        <title>The genomes of Aspergillus section Nigri reveals drivers in fungal speciation.</title>
        <authorList>
            <consortium name="DOE Joint Genome Institute"/>
            <person name="Vesth T.C."/>
            <person name="Nybo J."/>
            <person name="Theobald S."/>
            <person name="Brandl J."/>
            <person name="Frisvad J.C."/>
            <person name="Nielsen K.F."/>
            <person name="Lyhne E.K."/>
            <person name="Kogle M.E."/>
            <person name="Kuo A."/>
            <person name="Riley R."/>
            <person name="Clum A."/>
            <person name="Nolan M."/>
            <person name="Lipzen A."/>
            <person name="Salamov A."/>
            <person name="Henrissat B."/>
            <person name="Wiebenga A."/>
            <person name="De Vries R.P."/>
            <person name="Grigoriev I.V."/>
            <person name="Mortensen U.H."/>
            <person name="Andersen M.R."/>
            <person name="Baker S.E."/>
        </authorList>
    </citation>
    <scope>NUCLEOTIDE SEQUENCE [LARGE SCALE GENOMIC DNA]</scope>
    <source>
        <strain evidence="5 6">CBS 117.55</strain>
    </source>
</reference>
<comment type="similarity">
    <text evidence="2">Belongs to the peptidase S12 family.</text>
</comment>